<proteinExistence type="predicted"/>
<protein>
    <submittedName>
        <fullName evidence="1">Uncharacterized protein</fullName>
    </submittedName>
</protein>
<gene>
    <name evidence="1" type="ORF">ACFOHJ_01020</name>
</gene>
<accession>A0ABV7K8U6</accession>
<sequence length="94" mass="10732">MQNLRLTWSHTWPDRPRDFVGMAAGGLRAGRIYHVVGTTNNPEHWFWACNGWYRGRGMNASGQAPDKNTAARMVEDAWFKAVERIDKDMGPMIP</sequence>
<dbReference type="EMBL" id="JBHRTK010000001">
    <property type="protein sequence ID" value="MFC3204786.1"/>
    <property type="molecule type" value="Genomic_DNA"/>
</dbReference>
<evidence type="ECO:0000313" key="1">
    <source>
        <dbReference type="EMBL" id="MFC3204786.1"/>
    </source>
</evidence>
<reference evidence="2" key="1">
    <citation type="journal article" date="2019" name="Int. J. Syst. Evol. Microbiol.">
        <title>The Global Catalogue of Microorganisms (GCM) 10K type strain sequencing project: providing services to taxonomists for standard genome sequencing and annotation.</title>
        <authorList>
            <consortium name="The Broad Institute Genomics Platform"/>
            <consortium name="The Broad Institute Genome Sequencing Center for Infectious Disease"/>
            <person name="Wu L."/>
            <person name="Ma J."/>
        </authorList>
    </citation>
    <scope>NUCLEOTIDE SEQUENCE [LARGE SCALE GENOMIC DNA]</scope>
    <source>
        <strain evidence="2">KCTC 52165</strain>
    </source>
</reference>
<organism evidence="1 2">
    <name type="scientific">Aquamicrobium soli</name>
    <dbReference type="NCBI Taxonomy" id="1811518"/>
    <lineage>
        <taxon>Bacteria</taxon>
        <taxon>Pseudomonadati</taxon>
        <taxon>Pseudomonadota</taxon>
        <taxon>Alphaproteobacteria</taxon>
        <taxon>Hyphomicrobiales</taxon>
        <taxon>Phyllobacteriaceae</taxon>
        <taxon>Aquamicrobium</taxon>
    </lineage>
</organism>
<keyword evidence="2" id="KW-1185">Reference proteome</keyword>
<dbReference type="Proteomes" id="UP001595583">
    <property type="component" value="Unassembled WGS sequence"/>
</dbReference>
<name>A0ABV7K8U6_9HYPH</name>
<dbReference type="RefSeq" id="WP_378217580.1">
    <property type="nucleotide sequence ID" value="NZ_JBHRTK010000001.1"/>
</dbReference>
<comment type="caution">
    <text evidence="1">The sequence shown here is derived from an EMBL/GenBank/DDBJ whole genome shotgun (WGS) entry which is preliminary data.</text>
</comment>
<evidence type="ECO:0000313" key="2">
    <source>
        <dbReference type="Proteomes" id="UP001595583"/>
    </source>
</evidence>